<proteinExistence type="predicted"/>
<name>A0AAV5VGA9_9BILA</name>
<dbReference type="PROSITE" id="PS50041">
    <property type="entry name" value="C_TYPE_LECTIN_2"/>
    <property type="match status" value="1"/>
</dbReference>
<organism evidence="3 4">
    <name type="scientific">Pristionchus fissidentatus</name>
    <dbReference type="NCBI Taxonomy" id="1538716"/>
    <lineage>
        <taxon>Eukaryota</taxon>
        <taxon>Metazoa</taxon>
        <taxon>Ecdysozoa</taxon>
        <taxon>Nematoda</taxon>
        <taxon>Chromadorea</taxon>
        <taxon>Rhabditida</taxon>
        <taxon>Rhabditina</taxon>
        <taxon>Diplogasteromorpha</taxon>
        <taxon>Diplogasteroidea</taxon>
        <taxon>Neodiplogasteridae</taxon>
        <taxon>Pristionchus</taxon>
    </lineage>
</organism>
<feature type="domain" description="C-type lectin" evidence="2">
    <location>
        <begin position="163"/>
        <end position="249"/>
    </location>
</feature>
<dbReference type="Pfam" id="PF00059">
    <property type="entry name" value="Lectin_C"/>
    <property type="match status" value="1"/>
</dbReference>
<dbReference type="InterPro" id="IPR016187">
    <property type="entry name" value="CTDL_fold"/>
</dbReference>
<feature type="non-terminal residue" evidence="3">
    <location>
        <position position="249"/>
    </location>
</feature>
<keyword evidence="4" id="KW-1185">Reference proteome</keyword>
<dbReference type="PANTHER" id="PTHR46901">
    <property type="entry name" value="GH04942P"/>
    <property type="match status" value="1"/>
</dbReference>
<evidence type="ECO:0000313" key="4">
    <source>
        <dbReference type="Proteomes" id="UP001432322"/>
    </source>
</evidence>
<reference evidence="3" key="1">
    <citation type="submission" date="2023-10" db="EMBL/GenBank/DDBJ databases">
        <title>Genome assembly of Pristionchus species.</title>
        <authorList>
            <person name="Yoshida K."/>
            <person name="Sommer R.J."/>
        </authorList>
    </citation>
    <scope>NUCLEOTIDE SEQUENCE</scope>
    <source>
        <strain evidence="3">RS5133</strain>
    </source>
</reference>
<protein>
    <recommendedName>
        <fullName evidence="2">C-type lectin domain-containing protein</fullName>
    </recommendedName>
</protein>
<dbReference type="Proteomes" id="UP001432322">
    <property type="component" value="Unassembled WGS sequence"/>
</dbReference>
<dbReference type="SUPFAM" id="SSF56436">
    <property type="entry name" value="C-type lectin-like"/>
    <property type="match status" value="1"/>
</dbReference>
<accession>A0AAV5VGA9</accession>
<feature type="signal peptide" evidence="1">
    <location>
        <begin position="1"/>
        <end position="23"/>
    </location>
</feature>
<comment type="caution">
    <text evidence="3">The sequence shown here is derived from an EMBL/GenBank/DDBJ whole genome shotgun (WGS) entry which is preliminary data.</text>
</comment>
<keyword evidence="1" id="KW-0732">Signal</keyword>
<dbReference type="PANTHER" id="PTHR46901:SF2">
    <property type="entry name" value="GH04942P"/>
    <property type="match status" value="1"/>
</dbReference>
<dbReference type="InterPro" id="IPR016186">
    <property type="entry name" value="C-type_lectin-like/link_sf"/>
</dbReference>
<dbReference type="InterPro" id="IPR001304">
    <property type="entry name" value="C-type_lectin-like"/>
</dbReference>
<feature type="chain" id="PRO_5043764371" description="C-type lectin domain-containing protein" evidence="1">
    <location>
        <begin position="24"/>
        <end position="249"/>
    </location>
</feature>
<evidence type="ECO:0000256" key="1">
    <source>
        <dbReference type="SAM" id="SignalP"/>
    </source>
</evidence>
<gene>
    <name evidence="3" type="ORF">PFISCL1PPCAC_8211</name>
</gene>
<evidence type="ECO:0000313" key="3">
    <source>
        <dbReference type="EMBL" id="GMT16914.1"/>
    </source>
</evidence>
<feature type="non-terminal residue" evidence="3">
    <location>
        <position position="1"/>
    </location>
</feature>
<dbReference type="AlphaFoldDB" id="A0AAV5VGA9"/>
<sequence>PELMLALLRSAVLLTTLHVFSSAQNVGPVGFKDGLNMSGGKGLSFLPPPHLHKMILRKILMMELPELRETVTELVDDVTRTENALGQIDGALVVQVKRMEATEKAFSDLEKKVDQQSGLISQVLSLKKNMAEMNSKLEALSKIVIAEWEHIGSTRVKPHSLAKSWDEASHHCQIYSAILVRINDEESNRKLSDLIQYESSSLYWIGVEGRQQVDRAPYHRFAKPVRVCIALEKGGSWVSRDCAEKLPFI</sequence>
<evidence type="ECO:0000259" key="2">
    <source>
        <dbReference type="PROSITE" id="PS50041"/>
    </source>
</evidence>
<dbReference type="Gene3D" id="3.10.100.10">
    <property type="entry name" value="Mannose-Binding Protein A, subunit A"/>
    <property type="match status" value="1"/>
</dbReference>
<dbReference type="CDD" id="cd00037">
    <property type="entry name" value="CLECT"/>
    <property type="match status" value="1"/>
</dbReference>
<dbReference type="EMBL" id="BTSY01000002">
    <property type="protein sequence ID" value="GMT16914.1"/>
    <property type="molecule type" value="Genomic_DNA"/>
</dbReference>